<organism evidence="3 4">
    <name type="scientific">Acinetobacter proteolyticus</name>
    <dbReference type="NCBI Taxonomy" id="1776741"/>
    <lineage>
        <taxon>Bacteria</taxon>
        <taxon>Pseudomonadati</taxon>
        <taxon>Pseudomonadota</taxon>
        <taxon>Gammaproteobacteria</taxon>
        <taxon>Moraxellales</taxon>
        <taxon>Moraxellaceae</taxon>
        <taxon>Acinetobacter</taxon>
    </lineage>
</organism>
<dbReference type="PROSITE" id="PS00166">
    <property type="entry name" value="ENOYL_COA_HYDRATASE"/>
    <property type="match status" value="1"/>
</dbReference>
<proteinExistence type="inferred from homology"/>
<dbReference type="Gene3D" id="3.90.226.10">
    <property type="entry name" value="2-enoyl-CoA Hydratase, Chain A, domain 1"/>
    <property type="match status" value="1"/>
</dbReference>
<dbReference type="Proteomes" id="UP000233553">
    <property type="component" value="Unassembled WGS sequence"/>
</dbReference>
<sequence length="238" mass="27326">MTTMTLDQQQSIYVLTLTNGDQDNVLNQDVLNEYIEIFDEIERYSHNACLVIQSDHPKTFCNGLDLAWLMQQSMQDKKAFTLQLENMLLRLALLNLPVIAEINGNAYAGGAILASACDFRLMRADKGRFCFPEVKLTIPFTDCIAEIVQLLPNQHAIWEMSLTGKSMTGIECLDAHVVHQIHPAESLNAEVFKFAEEMSQKHRQTYAVIKRQLRHRIVEIAKQRQLYNPEKFTHPFMI</sequence>
<keyword evidence="3" id="KW-0413">Isomerase</keyword>
<comment type="caution">
    <text evidence="3">The sequence shown here is derived from an EMBL/GenBank/DDBJ whole genome shotgun (WGS) entry which is preliminary data.</text>
</comment>
<dbReference type="SUPFAM" id="SSF52096">
    <property type="entry name" value="ClpP/crotonase"/>
    <property type="match status" value="1"/>
</dbReference>
<evidence type="ECO:0000313" key="3">
    <source>
        <dbReference type="EMBL" id="PKF34139.1"/>
    </source>
</evidence>
<dbReference type="EMBL" id="PISJ01000012">
    <property type="protein sequence ID" value="PKF34139.1"/>
    <property type="molecule type" value="Genomic_DNA"/>
</dbReference>
<dbReference type="InterPro" id="IPR029045">
    <property type="entry name" value="ClpP/crotonase-like_dom_sf"/>
</dbReference>
<gene>
    <name evidence="3" type="ORF">CW311_09885</name>
</gene>
<evidence type="ECO:0000256" key="2">
    <source>
        <dbReference type="RuleBase" id="RU003707"/>
    </source>
</evidence>
<dbReference type="CDD" id="cd06558">
    <property type="entry name" value="crotonase-like"/>
    <property type="match status" value="1"/>
</dbReference>
<comment type="similarity">
    <text evidence="1 2">Belongs to the enoyl-CoA hydratase/isomerase family.</text>
</comment>
<dbReference type="GO" id="GO:0006635">
    <property type="term" value="P:fatty acid beta-oxidation"/>
    <property type="evidence" value="ECO:0007669"/>
    <property type="project" value="TreeGrafter"/>
</dbReference>
<reference evidence="3 4" key="1">
    <citation type="submission" date="2017-12" db="EMBL/GenBank/DDBJ databases">
        <title>Draft Genome sequences of multiple microbial strains isolated from spacecraft associated surfaces.</title>
        <authorList>
            <person name="Seuylemezian A."/>
            <person name="Vaishampayan P."/>
            <person name="Venkateswaran K."/>
        </authorList>
    </citation>
    <scope>NUCLEOTIDE SEQUENCE [LARGE SCALE GENOMIC DNA]</scope>
    <source>
        <strain evidence="3 4">2P01AA</strain>
    </source>
</reference>
<dbReference type="Pfam" id="PF00378">
    <property type="entry name" value="ECH_1"/>
    <property type="match status" value="1"/>
</dbReference>
<dbReference type="AlphaFoldDB" id="A0A2N0WGH3"/>
<evidence type="ECO:0000256" key="1">
    <source>
        <dbReference type="ARBA" id="ARBA00005254"/>
    </source>
</evidence>
<dbReference type="PANTHER" id="PTHR11941">
    <property type="entry name" value="ENOYL-COA HYDRATASE-RELATED"/>
    <property type="match status" value="1"/>
</dbReference>
<dbReference type="InterPro" id="IPR018376">
    <property type="entry name" value="Enoyl-CoA_hyd/isom_CS"/>
</dbReference>
<dbReference type="GO" id="GO:0004165">
    <property type="term" value="F:delta(3)-delta(2)-enoyl-CoA isomerase activity"/>
    <property type="evidence" value="ECO:0007669"/>
    <property type="project" value="TreeGrafter"/>
</dbReference>
<dbReference type="InterPro" id="IPR001753">
    <property type="entry name" value="Enoyl-CoA_hydra/iso"/>
</dbReference>
<dbReference type="PANTHER" id="PTHR11941:SF75">
    <property type="entry name" value="ENOYL-COA HYDRATASE_ISOMERASE FAMILY PROTEIN"/>
    <property type="match status" value="1"/>
</dbReference>
<evidence type="ECO:0000313" key="4">
    <source>
        <dbReference type="Proteomes" id="UP000233553"/>
    </source>
</evidence>
<protein>
    <submittedName>
        <fullName evidence="3">Enoyl-CoA hydratase/isomerase family protein</fullName>
    </submittedName>
</protein>
<name>A0A2N0WGH3_9GAMM</name>
<accession>A0A2N0WGH3</accession>
<dbReference type="RefSeq" id="WP_101236400.1">
    <property type="nucleotide sequence ID" value="NZ_PISJ01000012.1"/>
</dbReference>